<dbReference type="GO" id="GO:0006813">
    <property type="term" value="P:potassium ion transport"/>
    <property type="evidence" value="ECO:0007669"/>
    <property type="project" value="UniProtKB-KW"/>
</dbReference>
<dbReference type="AlphaFoldDB" id="A0A1Y1QL77"/>
<feature type="transmembrane region" description="Helical" evidence="10">
    <location>
        <begin position="147"/>
        <end position="170"/>
    </location>
</feature>
<evidence type="ECO:0000259" key="12">
    <source>
        <dbReference type="PROSITE" id="PS51202"/>
    </source>
</evidence>
<comment type="caution">
    <text evidence="13">The sequence shown here is derived from an EMBL/GenBank/DDBJ whole genome shotgun (WGS) entry which is preliminary data.</text>
</comment>
<dbReference type="Gene3D" id="3.40.50.720">
    <property type="entry name" value="NAD(P)-binding Rossmann-like Domain"/>
    <property type="match status" value="1"/>
</dbReference>
<feature type="domain" description="RCK C-terminal" evidence="12">
    <location>
        <begin position="573"/>
        <end position="657"/>
    </location>
</feature>
<feature type="transmembrane region" description="Helical" evidence="10">
    <location>
        <begin position="86"/>
        <end position="110"/>
    </location>
</feature>
<evidence type="ECO:0000256" key="1">
    <source>
        <dbReference type="ARBA" id="ARBA00004141"/>
    </source>
</evidence>
<dbReference type="EMBL" id="MTEJ01000184">
    <property type="protein sequence ID" value="OQX08153.1"/>
    <property type="molecule type" value="Genomic_DNA"/>
</dbReference>
<dbReference type="Gene3D" id="1.20.1530.20">
    <property type="match status" value="1"/>
</dbReference>
<dbReference type="PROSITE" id="PS51201">
    <property type="entry name" value="RCK_N"/>
    <property type="match status" value="1"/>
</dbReference>
<dbReference type="PANTHER" id="PTHR46157">
    <property type="entry name" value="K(+) EFFLUX ANTIPORTER 3, CHLOROPLASTIC"/>
    <property type="match status" value="1"/>
</dbReference>
<dbReference type="GO" id="GO:1902600">
    <property type="term" value="P:proton transmembrane transport"/>
    <property type="evidence" value="ECO:0007669"/>
    <property type="project" value="InterPro"/>
</dbReference>
<dbReference type="SUPFAM" id="SSF116726">
    <property type="entry name" value="TrkA C-terminal domain-like"/>
    <property type="match status" value="1"/>
</dbReference>
<dbReference type="GO" id="GO:0008324">
    <property type="term" value="F:monoatomic cation transmembrane transporter activity"/>
    <property type="evidence" value="ECO:0007669"/>
    <property type="project" value="InterPro"/>
</dbReference>
<dbReference type="PROSITE" id="PS51202">
    <property type="entry name" value="RCK_C"/>
    <property type="match status" value="1"/>
</dbReference>
<reference evidence="13 14" key="1">
    <citation type="submission" date="2017-01" db="EMBL/GenBank/DDBJ databases">
        <title>Novel large sulfur bacteria in the metagenomes of groundwater-fed chemosynthetic microbial mats in the Lake Huron basin.</title>
        <authorList>
            <person name="Sharrar A.M."/>
            <person name="Flood B.E."/>
            <person name="Bailey J.V."/>
            <person name="Jones D.S."/>
            <person name="Biddanda B."/>
            <person name="Ruberg S.A."/>
            <person name="Marcus D.N."/>
            <person name="Dick G.J."/>
        </authorList>
    </citation>
    <scope>NUCLEOTIDE SEQUENCE [LARGE SCALE GENOMIC DNA]</scope>
    <source>
        <strain evidence="13">A8</strain>
    </source>
</reference>
<sequence length="667" mass="72732">MDHLLHNILLLLVLSVGAVAAFRSFNLPPILGYLLVGALTGQYALSWLDDRSTGFIFMGEVGVVFLLFAIGLEFSVKQFMAMRRTILGLGGMQVVLSTLSGLAIFVYFGMSWQGGVIAAGALAMSSTAIVVKQLTDQAEMRAKHGQMALAILLFQDIAVVPFLVIIPILAGDAAGTQSAAQIGLDVLAAVVLFATMMIVGHYTLRPLFHYISRAQSTELFNITVLLVALTAAWITESLGLSLALGAFLAGMLLSETEYKHQVESEIRPFRDILMGIFFITVGAKLNVAVLPELWQPILLLVVGLIVGKSLLVAFLARYFSADDGTALRTGLVLAQGGEFGFALLALALTNGLLDEKESQIVLATIIISMVLSPIIIRYNDVLTKRLLGNSYLNQRQKDTHEVSAAVQELDGHVLICGYRRMGQNLARLLNQQGVSYAALDLDPLIVQAAWEAGDKVYFADATRPEILLAAGLSRARMVIITVTDMEVAKRITASVRHANADIPILVRIREDSYMEPLLALGATHVLPEMLEATVVIAENMLQQLGMSADELLPLIEGIRRDGYKSLRSYYHGDKVKPTRDMGESFLHTFVLQPTDFANGKLISELNLERYGFSIKSLRRGEIRGDHPDVTMRLQAGDKLVLEGKADNFRKAENALRIGSKISKIPAV</sequence>
<dbReference type="Proteomes" id="UP000192491">
    <property type="component" value="Unassembled WGS sequence"/>
</dbReference>
<feature type="transmembrane region" description="Helical" evidence="10">
    <location>
        <begin position="116"/>
        <end position="135"/>
    </location>
</feature>
<protein>
    <submittedName>
        <fullName evidence="13">Potassium transporter Kef</fullName>
    </submittedName>
</protein>
<feature type="transmembrane region" description="Helical" evidence="10">
    <location>
        <begin position="54"/>
        <end position="74"/>
    </location>
</feature>
<evidence type="ECO:0000256" key="4">
    <source>
        <dbReference type="ARBA" id="ARBA00022538"/>
    </source>
</evidence>
<feature type="transmembrane region" description="Helical" evidence="10">
    <location>
        <begin position="360"/>
        <end position="378"/>
    </location>
</feature>
<evidence type="ECO:0000256" key="8">
    <source>
        <dbReference type="ARBA" id="ARBA00023065"/>
    </source>
</evidence>
<keyword evidence="5 10" id="KW-0812">Transmembrane</keyword>
<dbReference type="Pfam" id="PF02254">
    <property type="entry name" value="TrkA_N"/>
    <property type="match status" value="1"/>
</dbReference>
<dbReference type="InterPro" id="IPR036721">
    <property type="entry name" value="RCK_C_sf"/>
</dbReference>
<evidence type="ECO:0000256" key="5">
    <source>
        <dbReference type="ARBA" id="ARBA00022692"/>
    </source>
</evidence>
<feature type="transmembrane region" description="Helical" evidence="10">
    <location>
        <begin position="272"/>
        <end position="290"/>
    </location>
</feature>
<dbReference type="InterPro" id="IPR036291">
    <property type="entry name" value="NAD(P)-bd_dom_sf"/>
</dbReference>
<evidence type="ECO:0000256" key="6">
    <source>
        <dbReference type="ARBA" id="ARBA00022958"/>
    </source>
</evidence>
<keyword evidence="8" id="KW-0406">Ion transport</keyword>
<dbReference type="InterPro" id="IPR006037">
    <property type="entry name" value="RCK_C"/>
</dbReference>
<feature type="transmembrane region" description="Helical" evidence="10">
    <location>
        <begin position="297"/>
        <end position="319"/>
    </location>
</feature>
<keyword evidence="7 10" id="KW-1133">Transmembrane helix</keyword>
<evidence type="ECO:0000256" key="3">
    <source>
        <dbReference type="ARBA" id="ARBA00022449"/>
    </source>
</evidence>
<evidence type="ECO:0000313" key="13">
    <source>
        <dbReference type="EMBL" id="OQX08153.1"/>
    </source>
</evidence>
<dbReference type="InterPro" id="IPR003148">
    <property type="entry name" value="RCK_N"/>
</dbReference>
<dbReference type="Gene3D" id="3.30.70.1450">
    <property type="entry name" value="Regulator of K+ conductance, C-terminal domain"/>
    <property type="match status" value="1"/>
</dbReference>
<evidence type="ECO:0000256" key="10">
    <source>
        <dbReference type="SAM" id="Phobius"/>
    </source>
</evidence>
<keyword evidence="6" id="KW-0630">Potassium</keyword>
<evidence type="ECO:0000256" key="7">
    <source>
        <dbReference type="ARBA" id="ARBA00022989"/>
    </source>
</evidence>
<evidence type="ECO:0000313" key="14">
    <source>
        <dbReference type="Proteomes" id="UP000192491"/>
    </source>
</evidence>
<keyword evidence="9 10" id="KW-0472">Membrane</keyword>
<feature type="transmembrane region" description="Helical" evidence="10">
    <location>
        <begin position="182"/>
        <end position="204"/>
    </location>
</feature>
<keyword evidence="2" id="KW-0813">Transport</keyword>
<dbReference type="GO" id="GO:0005886">
    <property type="term" value="C:plasma membrane"/>
    <property type="evidence" value="ECO:0007669"/>
    <property type="project" value="TreeGrafter"/>
</dbReference>
<evidence type="ECO:0000256" key="9">
    <source>
        <dbReference type="ARBA" id="ARBA00023136"/>
    </source>
</evidence>
<dbReference type="PANTHER" id="PTHR46157:SF4">
    <property type="entry name" value="K(+) EFFLUX ANTIPORTER 3, CHLOROPLASTIC"/>
    <property type="match status" value="1"/>
</dbReference>
<dbReference type="Pfam" id="PF00999">
    <property type="entry name" value="Na_H_Exchanger"/>
    <property type="match status" value="1"/>
</dbReference>
<keyword evidence="4" id="KW-0633">Potassium transport</keyword>
<feature type="transmembrane region" description="Helical" evidence="10">
    <location>
        <begin position="224"/>
        <end position="252"/>
    </location>
</feature>
<feature type="transmembrane region" description="Helical" evidence="10">
    <location>
        <begin position="6"/>
        <end position="23"/>
    </location>
</feature>
<feature type="domain" description="RCK N-terminal" evidence="11">
    <location>
        <begin position="410"/>
        <end position="527"/>
    </location>
</feature>
<comment type="subcellular location">
    <subcellularLocation>
        <location evidence="1">Membrane</location>
        <topology evidence="1">Multi-pass membrane protein</topology>
    </subcellularLocation>
</comment>
<dbReference type="InterPro" id="IPR006153">
    <property type="entry name" value="Cation/H_exchanger_TM"/>
</dbReference>
<dbReference type="GO" id="GO:0015297">
    <property type="term" value="F:antiporter activity"/>
    <property type="evidence" value="ECO:0007669"/>
    <property type="project" value="UniProtKB-KW"/>
</dbReference>
<keyword evidence="3" id="KW-0050">Antiport</keyword>
<evidence type="ECO:0000259" key="11">
    <source>
        <dbReference type="PROSITE" id="PS51201"/>
    </source>
</evidence>
<gene>
    <name evidence="13" type="ORF">BWK73_26205</name>
</gene>
<evidence type="ECO:0000256" key="2">
    <source>
        <dbReference type="ARBA" id="ARBA00022448"/>
    </source>
</evidence>
<name>A0A1Y1QL77_9GAMM</name>
<dbReference type="InterPro" id="IPR038770">
    <property type="entry name" value="Na+/solute_symporter_sf"/>
</dbReference>
<feature type="transmembrane region" description="Helical" evidence="10">
    <location>
        <begin position="331"/>
        <end position="353"/>
    </location>
</feature>
<organism evidence="13 14">
    <name type="scientific">Thiothrix lacustris</name>
    <dbReference type="NCBI Taxonomy" id="525917"/>
    <lineage>
        <taxon>Bacteria</taxon>
        <taxon>Pseudomonadati</taxon>
        <taxon>Pseudomonadota</taxon>
        <taxon>Gammaproteobacteria</taxon>
        <taxon>Thiotrichales</taxon>
        <taxon>Thiotrichaceae</taxon>
        <taxon>Thiothrix</taxon>
    </lineage>
</organism>
<dbReference type="SUPFAM" id="SSF51735">
    <property type="entry name" value="NAD(P)-binding Rossmann-fold domains"/>
    <property type="match status" value="1"/>
</dbReference>
<accession>A0A1Y1QL77</accession>
<proteinExistence type="predicted"/>